<dbReference type="AlphaFoldDB" id="A0A226D027"/>
<feature type="signal peptide" evidence="1">
    <location>
        <begin position="1"/>
        <end position="20"/>
    </location>
</feature>
<accession>A0A226D027</accession>
<sequence length="223" mass="23624">MVRSHLTVFLCWTLTVTVLQQKSTSHPINLSPNQLQTNTGEEASLISYFSYQNTVRRRKKRAKGSGAGDFIPKSGKVGRFPSSAIFTRLLPFNVNPFTLGLKPHNNATAIANASTISGRKAAATAVSRRGGHVISTASVLRTNGSASARAVSTGGGDKRGDNLAVASAQGKHVISSASSDALTAADADNDMEVIVDPNQLKSSVDKDFSIVDEQLKSRKKRAG</sequence>
<dbReference type="EMBL" id="LNIX01000042">
    <property type="protein sequence ID" value="OXA38922.1"/>
    <property type="molecule type" value="Genomic_DNA"/>
</dbReference>
<evidence type="ECO:0000256" key="1">
    <source>
        <dbReference type="SAM" id="SignalP"/>
    </source>
</evidence>
<reference evidence="2 3" key="1">
    <citation type="submission" date="2015-12" db="EMBL/GenBank/DDBJ databases">
        <title>The genome of Folsomia candida.</title>
        <authorList>
            <person name="Faddeeva A."/>
            <person name="Derks M.F."/>
            <person name="Anvar Y."/>
            <person name="Smit S."/>
            <person name="Van Straalen N."/>
            <person name="Roelofs D."/>
        </authorList>
    </citation>
    <scope>NUCLEOTIDE SEQUENCE [LARGE SCALE GENOMIC DNA]</scope>
    <source>
        <strain evidence="2 3">VU population</strain>
        <tissue evidence="2">Whole body</tissue>
    </source>
</reference>
<organism evidence="2 3">
    <name type="scientific">Folsomia candida</name>
    <name type="common">Springtail</name>
    <dbReference type="NCBI Taxonomy" id="158441"/>
    <lineage>
        <taxon>Eukaryota</taxon>
        <taxon>Metazoa</taxon>
        <taxon>Ecdysozoa</taxon>
        <taxon>Arthropoda</taxon>
        <taxon>Hexapoda</taxon>
        <taxon>Collembola</taxon>
        <taxon>Entomobryomorpha</taxon>
        <taxon>Isotomoidea</taxon>
        <taxon>Isotomidae</taxon>
        <taxon>Proisotominae</taxon>
        <taxon>Folsomia</taxon>
    </lineage>
</organism>
<comment type="caution">
    <text evidence="2">The sequence shown here is derived from an EMBL/GenBank/DDBJ whole genome shotgun (WGS) entry which is preliminary data.</text>
</comment>
<evidence type="ECO:0000313" key="3">
    <source>
        <dbReference type="Proteomes" id="UP000198287"/>
    </source>
</evidence>
<keyword evidence="1" id="KW-0732">Signal</keyword>
<feature type="chain" id="PRO_5011991056" evidence="1">
    <location>
        <begin position="21"/>
        <end position="223"/>
    </location>
</feature>
<keyword evidence="3" id="KW-1185">Reference proteome</keyword>
<gene>
    <name evidence="2" type="ORF">Fcan01_26247</name>
</gene>
<protein>
    <submittedName>
        <fullName evidence="2">Uncharacterized protein</fullName>
    </submittedName>
</protein>
<name>A0A226D027_FOLCA</name>
<dbReference type="Proteomes" id="UP000198287">
    <property type="component" value="Unassembled WGS sequence"/>
</dbReference>
<evidence type="ECO:0000313" key="2">
    <source>
        <dbReference type="EMBL" id="OXA38922.1"/>
    </source>
</evidence>
<proteinExistence type="predicted"/>